<evidence type="ECO:0000256" key="8">
    <source>
        <dbReference type="SAM" id="Phobius"/>
    </source>
</evidence>
<evidence type="ECO:0000256" key="6">
    <source>
        <dbReference type="ARBA" id="ARBA00023288"/>
    </source>
</evidence>
<keyword evidence="4" id="KW-0564">Palmitate</keyword>
<accession>A0A3G2E4P6</accession>
<keyword evidence="5" id="KW-0998">Cell outer membrane</keyword>
<dbReference type="InterPro" id="IPR032831">
    <property type="entry name" value="LptM_cons"/>
</dbReference>
<evidence type="ECO:0008006" key="11">
    <source>
        <dbReference type="Google" id="ProtNLM"/>
    </source>
</evidence>
<comment type="subcellular location">
    <subcellularLocation>
        <location evidence="1">Cell outer membrane</location>
        <topology evidence="1">Lipid-anchor</topology>
    </subcellularLocation>
</comment>
<keyword evidence="8" id="KW-0812">Transmembrane</keyword>
<dbReference type="EMBL" id="CP033019">
    <property type="protein sequence ID" value="AYM74419.1"/>
    <property type="molecule type" value="Genomic_DNA"/>
</dbReference>
<evidence type="ECO:0000256" key="4">
    <source>
        <dbReference type="ARBA" id="ARBA00023139"/>
    </source>
</evidence>
<evidence type="ECO:0000313" key="10">
    <source>
        <dbReference type="Proteomes" id="UP000279594"/>
    </source>
</evidence>
<dbReference type="GO" id="GO:0009279">
    <property type="term" value="C:cell outer membrane"/>
    <property type="evidence" value="ECO:0007669"/>
    <property type="project" value="UniProtKB-SubCell"/>
</dbReference>
<evidence type="ECO:0000256" key="2">
    <source>
        <dbReference type="ARBA" id="ARBA00022729"/>
    </source>
</evidence>
<keyword evidence="3 8" id="KW-0472">Membrane</keyword>
<evidence type="ECO:0000256" key="7">
    <source>
        <dbReference type="SAM" id="MobiDB-lite"/>
    </source>
</evidence>
<keyword evidence="2" id="KW-0732">Signal</keyword>
<organism evidence="9 10">
    <name type="scientific">Janthinobacterium agaricidamnosum</name>
    <dbReference type="NCBI Taxonomy" id="55508"/>
    <lineage>
        <taxon>Bacteria</taxon>
        <taxon>Pseudomonadati</taxon>
        <taxon>Pseudomonadota</taxon>
        <taxon>Betaproteobacteria</taxon>
        <taxon>Burkholderiales</taxon>
        <taxon>Oxalobacteraceae</taxon>
        <taxon>Janthinobacterium</taxon>
    </lineage>
</organism>
<feature type="region of interest" description="Disordered" evidence="7">
    <location>
        <begin position="47"/>
        <end position="74"/>
    </location>
</feature>
<evidence type="ECO:0000256" key="1">
    <source>
        <dbReference type="ARBA" id="ARBA00004459"/>
    </source>
</evidence>
<dbReference type="Proteomes" id="UP000279594">
    <property type="component" value="Chromosome"/>
</dbReference>
<sequence length="74" mass="7435">MLHSKDLNQTVILIVKSSSAFYIGIAIVVSSVLAGCGQPGPLYLPKPPAAKGAPAKGPVEPAPVPPPPVIVPAT</sequence>
<keyword evidence="6" id="KW-0449">Lipoprotein</keyword>
<evidence type="ECO:0000256" key="5">
    <source>
        <dbReference type="ARBA" id="ARBA00023237"/>
    </source>
</evidence>
<keyword evidence="10" id="KW-1185">Reference proteome</keyword>
<name>A0A3G2E4P6_9BURK</name>
<feature type="compositionally biased region" description="Low complexity" evidence="7">
    <location>
        <begin position="49"/>
        <end position="59"/>
    </location>
</feature>
<evidence type="ECO:0000313" key="9">
    <source>
        <dbReference type="EMBL" id="AYM74419.1"/>
    </source>
</evidence>
<feature type="transmembrane region" description="Helical" evidence="8">
    <location>
        <begin position="20"/>
        <end position="37"/>
    </location>
</feature>
<gene>
    <name evidence="9" type="ORF">D9M09_00310</name>
</gene>
<proteinExistence type="predicted"/>
<reference evidence="9 10" key="1">
    <citation type="submission" date="2018-10" db="EMBL/GenBank/DDBJ databases">
        <title>Effects of UV and annual dynamics of microbial communities in freshwater RAS systems.</title>
        <authorList>
            <person name="Bekkelund A.K."/>
            <person name="Hansen B.R."/>
            <person name="Stokken H."/>
            <person name="Eriksen B.F."/>
            <person name="Kashulin N.A."/>
        </authorList>
    </citation>
    <scope>NUCLEOTIDE SEQUENCE [LARGE SCALE GENOMIC DNA]</scope>
    <source>
        <strain evidence="9 10">BHSEK</strain>
    </source>
</reference>
<keyword evidence="8" id="KW-1133">Transmembrane helix</keyword>
<dbReference type="AlphaFoldDB" id="A0A3G2E4P6"/>
<dbReference type="NCBIfam" id="NF047847">
    <property type="entry name" value="SS_mature_LptM"/>
    <property type="match status" value="1"/>
</dbReference>
<protein>
    <recommendedName>
        <fullName evidence="11">Sugar transporter</fullName>
    </recommendedName>
</protein>
<evidence type="ECO:0000256" key="3">
    <source>
        <dbReference type="ARBA" id="ARBA00023136"/>
    </source>
</evidence>
<dbReference type="Pfam" id="PF13627">
    <property type="entry name" value="LptM_cons"/>
    <property type="match status" value="1"/>
</dbReference>
<feature type="compositionally biased region" description="Pro residues" evidence="7">
    <location>
        <begin position="60"/>
        <end position="74"/>
    </location>
</feature>